<dbReference type="Proteomes" id="UP000266841">
    <property type="component" value="Unassembled WGS sequence"/>
</dbReference>
<reference evidence="1 2" key="1">
    <citation type="journal article" date="2012" name="Genome Biol.">
        <title>Genome and low-iron response of an oceanic diatom adapted to chronic iron limitation.</title>
        <authorList>
            <person name="Lommer M."/>
            <person name="Specht M."/>
            <person name="Roy A.S."/>
            <person name="Kraemer L."/>
            <person name="Andreson R."/>
            <person name="Gutowska M.A."/>
            <person name="Wolf J."/>
            <person name="Bergner S.V."/>
            <person name="Schilhabel M.B."/>
            <person name="Klostermeier U.C."/>
            <person name="Beiko R.G."/>
            <person name="Rosenstiel P."/>
            <person name="Hippler M."/>
            <person name="Laroche J."/>
        </authorList>
    </citation>
    <scope>NUCLEOTIDE SEQUENCE [LARGE SCALE GENOMIC DNA]</scope>
    <source>
        <strain evidence="1 2">CCMP1005</strain>
    </source>
</reference>
<dbReference type="AlphaFoldDB" id="K0T9F2"/>
<organism evidence="1 2">
    <name type="scientific">Thalassiosira oceanica</name>
    <name type="common">Marine diatom</name>
    <dbReference type="NCBI Taxonomy" id="159749"/>
    <lineage>
        <taxon>Eukaryota</taxon>
        <taxon>Sar</taxon>
        <taxon>Stramenopiles</taxon>
        <taxon>Ochrophyta</taxon>
        <taxon>Bacillariophyta</taxon>
        <taxon>Coscinodiscophyceae</taxon>
        <taxon>Thalassiosirophycidae</taxon>
        <taxon>Thalassiosirales</taxon>
        <taxon>Thalassiosiraceae</taxon>
        <taxon>Thalassiosira</taxon>
    </lineage>
</organism>
<name>K0T9F2_THAOC</name>
<sequence length="76" mass="8801">MTHRGKRKRARLKACLSVPHSCFQNIFGSFDQKELGSQSRSSCQVNPTLKKRDRKPAGWLWVDTLRPSLTWLVFGR</sequence>
<keyword evidence="2" id="KW-1185">Reference proteome</keyword>
<evidence type="ECO:0000313" key="1">
    <source>
        <dbReference type="EMBL" id="EJK74145.1"/>
    </source>
</evidence>
<gene>
    <name evidence="1" type="ORF">THAOC_04197</name>
</gene>
<dbReference type="EMBL" id="AGNL01003920">
    <property type="protein sequence ID" value="EJK74145.1"/>
    <property type="molecule type" value="Genomic_DNA"/>
</dbReference>
<accession>K0T9F2</accession>
<proteinExistence type="predicted"/>
<evidence type="ECO:0000313" key="2">
    <source>
        <dbReference type="Proteomes" id="UP000266841"/>
    </source>
</evidence>
<comment type="caution">
    <text evidence="1">The sequence shown here is derived from an EMBL/GenBank/DDBJ whole genome shotgun (WGS) entry which is preliminary data.</text>
</comment>
<protein>
    <submittedName>
        <fullName evidence="1">Uncharacterized protein</fullName>
    </submittedName>
</protein>